<evidence type="ECO:0000313" key="1">
    <source>
        <dbReference type="EMBL" id="SHL80039.1"/>
    </source>
</evidence>
<name>A0A1M7DLJ3_9FLAO</name>
<dbReference type="EMBL" id="FRAV01000025">
    <property type="protein sequence ID" value="SHL80039.1"/>
    <property type="molecule type" value="Genomic_DNA"/>
</dbReference>
<dbReference type="RefSeq" id="WP_073294384.1">
    <property type="nucleotide sequence ID" value="NZ_FRAV01000025.1"/>
</dbReference>
<keyword evidence="2" id="KW-1185">Reference proteome</keyword>
<proteinExistence type="predicted"/>
<reference evidence="2" key="1">
    <citation type="submission" date="2016-11" db="EMBL/GenBank/DDBJ databases">
        <authorList>
            <person name="Varghese N."/>
            <person name="Submissions S."/>
        </authorList>
    </citation>
    <scope>NUCLEOTIDE SEQUENCE [LARGE SCALE GENOMIC DNA]</scope>
    <source>
        <strain evidence="2">DSM 26899</strain>
    </source>
</reference>
<evidence type="ECO:0000313" key="2">
    <source>
        <dbReference type="Proteomes" id="UP000184364"/>
    </source>
</evidence>
<dbReference type="STRING" id="1302687.SAMN05444267_102528"/>
<organism evidence="1 2">
    <name type="scientific">Chryseobacterium polytrichastri</name>
    <dbReference type="NCBI Taxonomy" id="1302687"/>
    <lineage>
        <taxon>Bacteria</taxon>
        <taxon>Pseudomonadati</taxon>
        <taxon>Bacteroidota</taxon>
        <taxon>Flavobacteriia</taxon>
        <taxon>Flavobacteriales</taxon>
        <taxon>Weeksellaceae</taxon>
        <taxon>Chryseobacterium group</taxon>
        <taxon>Chryseobacterium</taxon>
    </lineage>
</organism>
<sequence>MDNNMRASFRIIDNIAIQDSDNYFDVHNNFELGKIEITHNEIKLFFEKTEEDWGKNELYDILQISHINIDSYSFVSFNKNFNKTSLTSISFSPRDNFDIDTIFLKDSPEEGDEIIYSFEDDSYIRISCNDISLSYFKL</sequence>
<dbReference type="OrthoDB" id="6400584at2"/>
<dbReference type="AlphaFoldDB" id="A0A1M7DLJ3"/>
<accession>A0A1M7DLJ3</accession>
<protein>
    <submittedName>
        <fullName evidence="1">Uncharacterized protein</fullName>
    </submittedName>
</protein>
<dbReference type="Proteomes" id="UP000184364">
    <property type="component" value="Unassembled WGS sequence"/>
</dbReference>
<gene>
    <name evidence="1" type="ORF">SAMN05444267_102528</name>
</gene>